<feature type="transmembrane region" description="Helical" evidence="1">
    <location>
        <begin position="303"/>
        <end position="322"/>
    </location>
</feature>
<keyword evidence="1" id="KW-0812">Transmembrane</keyword>
<feature type="transmembrane region" description="Helical" evidence="1">
    <location>
        <begin position="78"/>
        <end position="95"/>
    </location>
</feature>
<dbReference type="OrthoDB" id="2560628at2759"/>
<dbReference type="HOGENOM" id="CLU_056040_0_0_1"/>
<feature type="transmembrane region" description="Helical" evidence="1">
    <location>
        <begin position="116"/>
        <end position="140"/>
    </location>
</feature>
<keyword evidence="1" id="KW-0472">Membrane</keyword>
<dbReference type="eggNOG" id="ENOG502S6RY">
    <property type="taxonomic scope" value="Eukaryota"/>
</dbReference>
<organism evidence="2 3">
    <name type="scientific">Kalmanozyma brasiliensis (strain GHG001)</name>
    <name type="common">Yeast</name>
    <name type="synonym">Pseudozyma brasiliensis</name>
    <dbReference type="NCBI Taxonomy" id="1365824"/>
    <lineage>
        <taxon>Eukaryota</taxon>
        <taxon>Fungi</taxon>
        <taxon>Dikarya</taxon>
        <taxon>Basidiomycota</taxon>
        <taxon>Ustilaginomycotina</taxon>
        <taxon>Ustilaginomycetes</taxon>
        <taxon>Ustilaginales</taxon>
        <taxon>Ustilaginaceae</taxon>
        <taxon>Kalmanozyma</taxon>
    </lineage>
</organism>
<feature type="transmembrane region" description="Helical" evidence="1">
    <location>
        <begin position="171"/>
        <end position="189"/>
    </location>
</feature>
<sequence length="337" mass="37856">MLAPLASASLAFLVVYILLFFALCVLLTVRRAPQKLLWLLMLNHVLLRLAAQSTGLAFATRERDIRSLIAYSLLSAQGQYTLLLCFVHTLVAWQAEYWKPKVSRSPSRWASGGAEWTWLVVGFDLILILADMVIVAGAVLSGTTYSDPSRTPSQMRGRLATGKWLRTGGQSAFWLLTLALLVPVCITIHRHRRRRYDQSTERESDISLVSKGQPSHEVEKRPWFGHAVLGLLLLTWPFLVVRGIWGVLQAAVPDLNVSVPQLGSVAEIEVMLTWILSWKQYFDSERYDADGFTGQFVVEEACMVTLMEFCAAVLLTAVLLVWRRGPRHRDDSSETTV</sequence>
<dbReference type="EMBL" id="KI545854">
    <property type="protein sequence ID" value="EST09184.1"/>
    <property type="molecule type" value="Genomic_DNA"/>
</dbReference>
<evidence type="ECO:0000313" key="3">
    <source>
        <dbReference type="Proteomes" id="UP000019377"/>
    </source>
</evidence>
<dbReference type="Proteomes" id="UP000019377">
    <property type="component" value="Unassembled WGS sequence"/>
</dbReference>
<dbReference type="PANTHER" id="PTHR42109:SF2">
    <property type="entry name" value="INTEGRAL MEMBRANE PROTEIN"/>
    <property type="match status" value="1"/>
</dbReference>
<proteinExistence type="predicted"/>
<keyword evidence="1" id="KW-1133">Transmembrane helix</keyword>
<dbReference type="PANTHER" id="PTHR42109">
    <property type="entry name" value="UNPLACED GENOMIC SCAFFOLD UM_SCAF_CONTIG_1.265, WHOLE GENOME SHOTGUN SEQUENCE"/>
    <property type="match status" value="1"/>
</dbReference>
<name>V5F1L1_KALBG</name>
<reference evidence="3" key="1">
    <citation type="journal article" date="2013" name="Genome Announc.">
        <title>Draft genome sequence of Pseudozyma brasiliensis sp. nov. strain GHG001, a high producer of endo-1,4-xylanase isolated from an insect pest of sugarcane.</title>
        <authorList>
            <person name="Oliveira J.V.D.C."/>
            <person name="dos Santos R.A.C."/>
            <person name="Borges T.A."/>
            <person name="Riano-Pachon D.M."/>
            <person name="Goldman G.H."/>
        </authorList>
    </citation>
    <scope>NUCLEOTIDE SEQUENCE [LARGE SCALE GENOMIC DNA]</scope>
    <source>
        <strain evidence="3">GHG001</strain>
    </source>
</reference>
<evidence type="ECO:0000313" key="2">
    <source>
        <dbReference type="EMBL" id="EST09184.1"/>
    </source>
</evidence>
<feature type="transmembrane region" description="Helical" evidence="1">
    <location>
        <begin position="36"/>
        <end position="58"/>
    </location>
</feature>
<dbReference type="AlphaFoldDB" id="V5F1L1"/>
<protein>
    <submittedName>
        <fullName evidence="2">Uncharacterized protein</fullName>
    </submittedName>
</protein>
<feature type="transmembrane region" description="Helical" evidence="1">
    <location>
        <begin position="223"/>
        <end position="245"/>
    </location>
</feature>
<keyword evidence="3" id="KW-1185">Reference proteome</keyword>
<feature type="transmembrane region" description="Helical" evidence="1">
    <location>
        <begin position="6"/>
        <end position="29"/>
    </location>
</feature>
<accession>V5F1L1</accession>
<evidence type="ECO:0000256" key="1">
    <source>
        <dbReference type="SAM" id="Phobius"/>
    </source>
</evidence>
<gene>
    <name evidence="2" type="ORF">PSEUBRA_SCAF12g01751</name>
</gene>